<reference evidence="3" key="1">
    <citation type="journal article" date="2019" name="Int. J. Syst. Evol. Microbiol.">
        <title>The Global Catalogue of Microorganisms (GCM) 10K type strain sequencing project: providing services to taxonomists for standard genome sequencing and annotation.</title>
        <authorList>
            <consortium name="The Broad Institute Genomics Platform"/>
            <consortium name="The Broad Institute Genome Sequencing Center for Infectious Disease"/>
            <person name="Wu L."/>
            <person name="Ma J."/>
        </authorList>
    </citation>
    <scope>NUCLEOTIDE SEQUENCE [LARGE SCALE GENOMIC DNA]</scope>
    <source>
        <strain evidence="3">CGMCC 1.15439</strain>
    </source>
</reference>
<proteinExistence type="predicted"/>
<feature type="transmembrane region" description="Helical" evidence="1">
    <location>
        <begin position="133"/>
        <end position="150"/>
    </location>
</feature>
<organism evidence="2 3">
    <name type="scientific">Dyella nitratireducens</name>
    <dbReference type="NCBI Taxonomy" id="1849580"/>
    <lineage>
        <taxon>Bacteria</taxon>
        <taxon>Pseudomonadati</taxon>
        <taxon>Pseudomonadota</taxon>
        <taxon>Gammaproteobacteria</taxon>
        <taxon>Lysobacterales</taxon>
        <taxon>Rhodanobacteraceae</taxon>
        <taxon>Dyella</taxon>
    </lineage>
</organism>
<accession>A0ABQ1GGG2</accession>
<comment type="caution">
    <text evidence="2">The sequence shown here is derived from an EMBL/GenBank/DDBJ whole genome shotgun (WGS) entry which is preliminary data.</text>
</comment>
<evidence type="ECO:0000256" key="1">
    <source>
        <dbReference type="SAM" id="Phobius"/>
    </source>
</evidence>
<evidence type="ECO:0000313" key="2">
    <source>
        <dbReference type="EMBL" id="GGA43319.1"/>
    </source>
</evidence>
<evidence type="ECO:0008006" key="4">
    <source>
        <dbReference type="Google" id="ProtNLM"/>
    </source>
</evidence>
<feature type="transmembrane region" description="Helical" evidence="1">
    <location>
        <begin position="45"/>
        <end position="66"/>
    </location>
</feature>
<sequence length="440" mass="49075">MDVKALLTCILLVSLGNMAYSWTVISFAKAVVGPFAPLSWLVDYFFGPYLAIVSVVPWVLMTWLACRRGHLREQFHNLLASRLTLDTATLLIPAIVLLAWLNHVGSEETNLIATIAMALPMAWLTLKHGWRAVAVSAPLVIACISIAIPPEEAPDGKLYATMMFLTITVTSLFALGARISVQLAKEEEERLTMLSVQRVARQSLQLSEQRMRQTSQALEYLAGTLHVTNSRLLEQMRRIVPNIESHAFYKQALNTQSQVYRLAESMHPVAWRERGLPAALNETVARALDEAGIAYRCEISGRGFSRLAPAVLTATYRTACEAIVYVTSRLACTRVNLILRGGETNGKRWIALRVTGVLEETGIASAVYHTEERKRLAAKLGASMLDIPEMRDQVRIFDGMLHIRMPADRLQLTALLHDAIREEEQGEIARLAPPLRLWVK</sequence>
<keyword evidence="1" id="KW-0812">Transmembrane</keyword>
<name>A0ABQ1GGG2_9GAMM</name>
<evidence type="ECO:0000313" key="3">
    <source>
        <dbReference type="Proteomes" id="UP000620046"/>
    </source>
</evidence>
<keyword evidence="1" id="KW-1133">Transmembrane helix</keyword>
<feature type="transmembrane region" description="Helical" evidence="1">
    <location>
        <begin position="162"/>
        <end position="181"/>
    </location>
</feature>
<feature type="transmembrane region" description="Helical" evidence="1">
    <location>
        <begin position="78"/>
        <end position="103"/>
    </location>
</feature>
<gene>
    <name evidence="2" type="ORF">GCM10010981_35550</name>
</gene>
<protein>
    <recommendedName>
        <fullName evidence="4">MASE1 domain-containing protein</fullName>
    </recommendedName>
</protein>
<keyword evidence="3" id="KW-1185">Reference proteome</keyword>
<dbReference type="Proteomes" id="UP000620046">
    <property type="component" value="Unassembled WGS sequence"/>
</dbReference>
<feature type="transmembrane region" description="Helical" evidence="1">
    <location>
        <begin position="109"/>
        <end position="126"/>
    </location>
</feature>
<keyword evidence="1" id="KW-0472">Membrane</keyword>
<dbReference type="EMBL" id="BMJA01000003">
    <property type="protein sequence ID" value="GGA43319.1"/>
    <property type="molecule type" value="Genomic_DNA"/>
</dbReference>